<dbReference type="Proteomes" id="UP000324222">
    <property type="component" value="Unassembled WGS sequence"/>
</dbReference>
<organism evidence="2 3">
    <name type="scientific">Portunus trituberculatus</name>
    <name type="common">Swimming crab</name>
    <name type="synonym">Neptunus trituberculatus</name>
    <dbReference type="NCBI Taxonomy" id="210409"/>
    <lineage>
        <taxon>Eukaryota</taxon>
        <taxon>Metazoa</taxon>
        <taxon>Ecdysozoa</taxon>
        <taxon>Arthropoda</taxon>
        <taxon>Crustacea</taxon>
        <taxon>Multicrustacea</taxon>
        <taxon>Malacostraca</taxon>
        <taxon>Eumalacostraca</taxon>
        <taxon>Eucarida</taxon>
        <taxon>Decapoda</taxon>
        <taxon>Pleocyemata</taxon>
        <taxon>Brachyura</taxon>
        <taxon>Eubrachyura</taxon>
        <taxon>Portunoidea</taxon>
        <taxon>Portunidae</taxon>
        <taxon>Portuninae</taxon>
        <taxon>Portunus</taxon>
    </lineage>
</organism>
<protein>
    <submittedName>
        <fullName evidence="2">Uncharacterized protein</fullName>
    </submittedName>
</protein>
<evidence type="ECO:0000313" key="3">
    <source>
        <dbReference type="Proteomes" id="UP000324222"/>
    </source>
</evidence>
<accession>A0A5B7JU80</accession>
<feature type="region of interest" description="Disordered" evidence="1">
    <location>
        <begin position="1"/>
        <end position="57"/>
    </location>
</feature>
<name>A0A5B7JU80_PORTR</name>
<dbReference type="AlphaFoldDB" id="A0A5B7JU80"/>
<reference evidence="2 3" key="1">
    <citation type="submission" date="2019-05" db="EMBL/GenBank/DDBJ databases">
        <title>Another draft genome of Portunus trituberculatus and its Hox gene families provides insights of decapod evolution.</title>
        <authorList>
            <person name="Jeong J.-H."/>
            <person name="Song I."/>
            <person name="Kim S."/>
            <person name="Choi T."/>
            <person name="Kim D."/>
            <person name="Ryu S."/>
            <person name="Kim W."/>
        </authorList>
    </citation>
    <scope>NUCLEOTIDE SEQUENCE [LARGE SCALE GENOMIC DNA]</scope>
    <source>
        <tissue evidence="2">Muscle</tissue>
    </source>
</reference>
<feature type="compositionally biased region" description="Pro residues" evidence="1">
    <location>
        <begin position="31"/>
        <end position="57"/>
    </location>
</feature>
<comment type="caution">
    <text evidence="2">The sequence shown here is derived from an EMBL/GenBank/DDBJ whole genome shotgun (WGS) entry which is preliminary data.</text>
</comment>
<proteinExistence type="predicted"/>
<keyword evidence="3" id="KW-1185">Reference proteome</keyword>
<sequence length="97" mass="10554">MYLEEKQRHDDVDVASSPSTSTTTTESGILPPSPPPSPPLLTPPPPGKANPPACPYPEPFPHTLSPWPAHCHHCRYRESTLLSPLPLPARLTFPPCT</sequence>
<feature type="compositionally biased region" description="Basic and acidic residues" evidence="1">
    <location>
        <begin position="1"/>
        <end position="12"/>
    </location>
</feature>
<gene>
    <name evidence="2" type="ORF">E2C01_093204</name>
</gene>
<feature type="compositionally biased region" description="Low complexity" evidence="1">
    <location>
        <begin position="16"/>
        <end position="27"/>
    </location>
</feature>
<evidence type="ECO:0000256" key="1">
    <source>
        <dbReference type="SAM" id="MobiDB-lite"/>
    </source>
</evidence>
<evidence type="ECO:0000313" key="2">
    <source>
        <dbReference type="EMBL" id="MPC97866.1"/>
    </source>
</evidence>
<dbReference type="EMBL" id="VSRR010111795">
    <property type="protein sequence ID" value="MPC97866.1"/>
    <property type="molecule type" value="Genomic_DNA"/>
</dbReference>